<dbReference type="GO" id="GO:0006281">
    <property type="term" value="P:DNA repair"/>
    <property type="evidence" value="ECO:0007669"/>
    <property type="project" value="UniProtKB-UniRule"/>
</dbReference>
<dbReference type="GO" id="GO:0005634">
    <property type="term" value="C:nucleus"/>
    <property type="evidence" value="ECO:0007669"/>
    <property type="project" value="UniProtKB-SubCell"/>
</dbReference>
<comment type="function">
    <text evidence="1">Key component of the cytosolic iron-sulfur protein assembly (CIA) complex, a multiprotein complex that mediates the incorporation of iron-sulfur cluster into apoproteins specifically involved in DNA metabolism and genomic integrity. In the CIA complex, MMS19 acts as an adapter between early-acting CIA components and a subset of cellular target iron-sulfur proteins.</text>
</comment>
<comment type="subcellular location">
    <subcellularLocation>
        <location evidence="1">Cytoplasm</location>
        <location evidence="1">Cytoskeleton</location>
        <location evidence="1">Spindle</location>
    </subcellularLocation>
    <subcellularLocation>
        <location evidence="1">Nucleus</location>
    </subcellularLocation>
</comment>
<gene>
    <name evidence="3" type="ORF">NTEN_LOCUS3966</name>
</gene>
<evidence type="ECO:0000313" key="4">
    <source>
        <dbReference type="Proteomes" id="UP000479000"/>
    </source>
</evidence>
<evidence type="ECO:0000256" key="1">
    <source>
        <dbReference type="RuleBase" id="RU367072"/>
    </source>
</evidence>
<accession>A0A6H5G6V3</accession>
<keyword evidence="1" id="KW-0963">Cytoplasm</keyword>
<proteinExistence type="inferred from homology"/>
<dbReference type="PANTHER" id="PTHR12891:SF0">
    <property type="entry name" value="MMS19 NUCLEOTIDE EXCISION REPAIR PROTEIN HOMOLOG"/>
    <property type="match status" value="1"/>
</dbReference>
<dbReference type="Proteomes" id="UP000479000">
    <property type="component" value="Unassembled WGS sequence"/>
</dbReference>
<comment type="similarity">
    <text evidence="1">Belongs to the MET18/MMS19 family.</text>
</comment>
<keyword evidence="1" id="KW-0539">Nucleus</keyword>
<evidence type="ECO:0000259" key="2">
    <source>
        <dbReference type="Pfam" id="PF14500"/>
    </source>
</evidence>
<keyword evidence="4" id="KW-1185">Reference proteome</keyword>
<dbReference type="GO" id="GO:0097361">
    <property type="term" value="C:cytosolic [4Fe-4S] assembly targeting complex"/>
    <property type="evidence" value="ECO:0007669"/>
    <property type="project" value="UniProtKB-UniRule"/>
</dbReference>
<protein>
    <recommendedName>
        <fullName evidence="1">MMS19 nucleotide excision repair protein</fullName>
    </recommendedName>
</protein>
<dbReference type="InterPro" id="IPR039920">
    <property type="entry name" value="MMS19"/>
</dbReference>
<dbReference type="AlphaFoldDB" id="A0A6H5G6V3"/>
<sequence length="231" mass="25940">MFERKNIIGWNRIETIHPRLNSNNALKKKPNDFVYAIITGMDSEGDPRNLMFLFQFVPEAYSQFPLEHLAEEAFSVLECYFPIDFTQISGCDVWNVADISSRVDELWKTLKPHVLQSGDNDVTQLALQAITRILRRFCTSPLSASESETLDNLLKSVTRVTPGIGLRLLFLKRQFLEKFRPKLVRSTFPSRSPMTAFVAVPTASGSACIVAASFSSVGVVSGSMNAWIERS</sequence>
<dbReference type="OrthoDB" id="342900at2759"/>
<keyword evidence="1" id="KW-0227">DNA damage</keyword>
<dbReference type="Pfam" id="PF14500">
    <property type="entry name" value="MMS19_N"/>
    <property type="match status" value="1"/>
</dbReference>
<comment type="subunit">
    <text evidence="1">Component of the CIA complex.</text>
</comment>
<feature type="domain" description="MMS19 N-terminal" evidence="2">
    <location>
        <begin position="22"/>
        <end position="87"/>
    </location>
</feature>
<keyword evidence="1" id="KW-0206">Cytoskeleton</keyword>
<dbReference type="InterPro" id="IPR029240">
    <property type="entry name" value="MMS19_N"/>
</dbReference>
<evidence type="ECO:0000313" key="3">
    <source>
        <dbReference type="EMBL" id="CAA9997672.1"/>
    </source>
</evidence>
<dbReference type="EMBL" id="CADCXU010005907">
    <property type="protein sequence ID" value="CAA9997672.1"/>
    <property type="molecule type" value="Genomic_DNA"/>
</dbReference>
<keyword evidence="1" id="KW-0234">DNA repair</keyword>
<dbReference type="GO" id="GO:0005819">
    <property type="term" value="C:spindle"/>
    <property type="evidence" value="ECO:0007669"/>
    <property type="project" value="UniProtKB-SubCell"/>
</dbReference>
<dbReference type="GO" id="GO:0016226">
    <property type="term" value="P:iron-sulfur cluster assembly"/>
    <property type="evidence" value="ECO:0007669"/>
    <property type="project" value="UniProtKB-UniRule"/>
</dbReference>
<reference evidence="3 4" key="1">
    <citation type="submission" date="2020-02" db="EMBL/GenBank/DDBJ databases">
        <authorList>
            <person name="Ferguson B K."/>
        </authorList>
    </citation>
    <scope>NUCLEOTIDE SEQUENCE [LARGE SCALE GENOMIC DNA]</scope>
</reference>
<dbReference type="GO" id="GO:0051604">
    <property type="term" value="P:protein maturation"/>
    <property type="evidence" value="ECO:0007669"/>
    <property type="project" value="UniProtKB-UniRule"/>
</dbReference>
<name>A0A6H5G6V3_9HEMI</name>
<dbReference type="PANTHER" id="PTHR12891">
    <property type="entry name" value="DNA REPAIR/TRANSCRIPTION PROTEIN MET18/MMS19"/>
    <property type="match status" value="1"/>
</dbReference>
<organism evidence="3 4">
    <name type="scientific">Nesidiocoris tenuis</name>
    <dbReference type="NCBI Taxonomy" id="355587"/>
    <lineage>
        <taxon>Eukaryota</taxon>
        <taxon>Metazoa</taxon>
        <taxon>Ecdysozoa</taxon>
        <taxon>Arthropoda</taxon>
        <taxon>Hexapoda</taxon>
        <taxon>Insecta</taxon>
        <taxon>Pterygota</taxon>
        <taxon>Neoptera</taxon>
        <taxon>Paraneoptera</taxon>
        <taxon>Hemiptera</taxon>
        <taxon>Heteroptera</taxon>
        <taxon>Panheteroptera</taxon>
        <taxon>Cimicomorpha</taxon>
        <taxon>Miridae</taxon>
        <taxon>Dicyphina</taxon>
        <taxon>Nesidiocoris</taxon>
    </lineage>
</organism>